<dbReference type="GO" id="GO:0043800">
    <property type="term" value="F:6-phospho-3-hexuloisomerase activity"/>
    <property type="evidence" value="ECO:0007669"/>
    <property type="project" value="UniProtKB-EC"/>
</dbReference>
<dbReference type="GO" id="GO:0097367">
    <property type="term" value="F:carbohydrate derivative binding"/>
    <property type="evidence" value="ECO:0007669"/>
    <property type="project" value="InterPro"/>
</dbReference>
<reference evidence="3 4" key="1">
    <citation type="submission" date="2020-07" db="EMBL/GenBank/DDBJ databases">
        <title>Sequencing the genomes of 1000 actinobacteria strains.</title>
        <authorList>
            <person name="Klenk H.-P."/>
        </authorList>
    </citation>
    <scope>NUCLEOTIDE SEQUENCE [LARGE SCALE GENOMIC DNA]</scope>
    <source>
        <strain evidence="3 4">DSM 45772</strain>
    </source>
</reference>
<dbReference type="EC" id="5.3.1.27" evidence="3"/>
<feature type="domain" description="SIS" evidence="2">
    <location>
        <begin position="48"/>
        <end position="190"/>
    </location>
</feature>
<comment type="similarity">
    <text evidence="1">Belongs to the SIS family. PHI subfamily.</text>
</comment>
<protein>
    <submittedName>
        <fullName evidence="3">6-phospho-3-hexuloisomerase</fullName>
        <ecNumber evidence="3">5.3.1.27</ecNumber>
    </submittedName>
</protein>
<dbReference type="Pfam" id="PF01380">
    <property type="entry name" value="SIS"/>
    <property type="match status" value="1"/>
</dbReference>
<dbReference type="PROSITE" id="PS51464">
    <property type="entry name" value="SIS"/>
    <property type="match status" value="1"/>
</dbReference>
<name>A0A7Y9DVZ7_9PSEU</name>
<dbReference type="InterPro" id="IPR017552">
    <property type="entry name" value="PHI/rmpB"/>
</dbReference>
<dbReference type="PANTHER" id="PTHR43443:SF1">
    <property type="entry name" value="3-HEXULOSE-6-PHOSPHATE ISOMERASE"/>
    <property type="match status" value="1"/>
</dbReference>
<evidence type="ECO:0000313" key="4">
    <source>
        <dbReference type="Proteomes" id="UP000535890"/>
    </source>
</evidence>
<evidence type="ECO:0000259" key="2">
    <source>
        <dbReference type="PROSITE" id="PS51464"/>
    </source>
</evidence>
<evidence type="ECO:0000313" key="3">
    <source>
        <dbReference type="EMBL" id="NYD36530.1"/>
    </source>
</evidence>
<keyword evidence="3" id="KW-0413">Isomerase</keyword>
<gene>
    <name evidence="3" type="ORF">BJ983_002632</name>
</gene>
<dbReference type="CDD" id="cd05005">
    <property type="entry name" value="SIS_PHI"/>
    <property type="match status" value="1"/>
</dbReference>
<proteinExistence type="inferred from homology"/>
<keyword evidence="4" id="KW-1185">Reference proteome</keyword>
<comment type="caution">
    <text evidence="3">The sequence shown here is derived from an EMBL/GenBank/DDBJ whole genome shotgun (WGS) entry which is preliminary data.</text>
</comment>
<dbReference type="PANTHER" id="PTHR43443">
    <property type="entry name" value="3-HEXULOSE-6-PHOSPHATE ISOMERASE"/>
    <property type="match status" value="1"/>
</dbReference>
<dbReference type="RefSeq" id="WP_179794194.1">
    <property type="nucleotide sequence ID" value="NZ_BAABHP010000021.1"/>
</dbReference>
<dbReference type="GO" id="GO:1901135">
    <property type="term" value="P:carbohydrate derivative metabolic process"/>
    <property type="evidence" value="ECO:0007669"/>
    <property type="project" value="InterPro"/>
</dbReference>
<dbReference type="Proteomes" id="UP000535890">
    <property type="component" value="Unassembled WGS sequence"/>
</dbReference>
<dbReference type="EMBL" id="JACCBN010000001">
    <property type="protein sequence ID" value="NYD36530.1"/>
    <property type="molecule type" value="Genomic_DNA"/>
</dbReference>
<dbReference type="InterPro" id="IPR046348">
    <property type="entry name" value="SIS_dom_sf"/>
</dbReference>
<dbReference type="Gene3D" id="3.40.50.10490">
    <property type="entry name" value="Glucose-6-phosphate isomerase like protein, domain 1"/>
    <property type="match status" value="1"/>
</dbReference>
<dbReference type="InterPro" id="IPR001347">
    <property type="entry name" value="SIS_dom"/>
</dbReference>
<dbReference type="NCBIfam" id="TIGR03127">
    <property type="entry name" value="RuMP_HxlB"/>
    <property type="match status" value="1"/>
</dbReference>
<sequence>MTASASAESGTSTVERAGPAQFDDAVALITGEHTSTVSGVDADSWARAGRLLIDAPAVFTVGTGRSGLALQMAAMRFMHLGKSAHVVGETTTPAIGEGDVLVAASGSGSTKRVVAAARTASEQGASVLAITTNPDSDLAGFATETLVIPAADKQDFDGTASVQYAGSLFEQSVLILTDALFHALWQTSGTQARELWRLHANLE</sequence>
<evidence type="ECO:0000256" key="1">
    <source>
        <dbReference type="ARBA" id="ARBA00009235"/>
    </source>
</evidence>
<dbReference type="AlphaFoldDB" id="A0A7Y9DVZ7"/>
<dbReference type="SUPFAM" id="SSF53697">
    <property type="entry name" value="SIS domain"/>
    <property type="match status" value="1"/>
</dbReference>
<organism evidence="3 4">
    <name type="scientific">Actinomycetospora corticicola</name>
    <dbReference type="NCBI Taxonomy" id="663602"/>
    <lineage>
        <taxon>Bacteria</taxon>
        <taxon>Bacillati</taxon>
        <taxon>Actinomycetota</taxon>
        <taxon>Actinomycetes</taxon>
        <taxon>Pseudonocardiales</taxon>
        <taxon>Pseudonocardiaceae</taxon>
        <taxon>Actinomycetospora</taxon>
    </lineage>
</organism>
<accession>A0A7Y9DVZ7</accession>